<proteinExistence type="predicted"/>
<organism evidence="2 3">
    <name type="scientific">Microbacterium lacticum</name>
    <dbReference type="NCBI Taxonomy" id="33885"/>
    <lineage>
        <taxon>Bacteria</taxon>
        <taxon>Bacillati</taxon>
        <taxon>Actinomycetota</taxon>
        <taxon>Actinomycetes</taxon>
        <taxon>Micrococcales</taxon>
        <taxon>Microbacteriaceae</taxon>
        <taxon>Microbacterium</taxon>
    </lineage>
</organism>
<dbReference type="RefSeq" id="WP_141381234.1">
    <property type="nucleotide sequence ID" value="NZ_BJNA01000057.1"/>
</dbReference>
<dbReference type="InterPro" id="IPR007037">
    <property type="entry name" value="SIP_rossman_dom"/>
</dbReference>
<evidence type="ECO:0000313" key="3">
    <source>
        <dbReference type="Proteomes" id="UP000319804"/>
    </source>
</evidence>
<gene>
    <name evidence="2" type="ORF">FHX68_2406</name>
</gene>
<dbReference type="Pfam" id="PF04954">
    <property type="entry name" value="SIP"/>
    <property type="match status" value="1"/>
</dbReference>
<dbReference type="Gene3D" id="3.40.50.80">
    <property type="entry name" value="Nucleotide-binding domain of ferredoxin-NADP reductase (FNR) module"/>
    <property type="match status" value="1"/>
</dbReference>
<name>A0A4Y3UT75_9MICO</name>
<sequence>MTTLTEHAVAHDATACKASRHARVQQLITADETSLVELETLIATLPICSTGRVFIEVPDASYVFDLAVPARMIVTWLDRSQRTGDPGTGRACAPGQALARAVTAWADEMLCADDTCAGGTRIHLLGGFLGTADIFDHLTGALGIEASAVHTPERFGLAAAR</sequence>
<dbReference type="OrthoDB" id="5123323at2"/>
<dbReference type="EMBL" id="VFPS01000004">
    <property type="protein sequence ID" value="TQM95071.1"/>
    <property type="molecule type" value="Genomic_DNA"/>
</dbReference>
<dbReference type="AlphaFoldDB" id="A0A4Y3UT75"/>
<feature type="domain" description="SIP-like Rossmann fold" evidence="1">
    <location>
        <begin position="25"/>
        <end position="104"/>
    </location>
</feature>
<keyword evidence="3" id="KW-1185">Reference proteome</keyword>
<evidence type="ECO:0000313" key="2">
    <source>
        <dbReference type="EMBL" id="TQM95071.1"/>
    </source>
</evidence>
<protein>
    <submittedName>
        <fullName evidence="2">Siderophore-interacting protein</fullName>
    </submittedName>
</protein>
<comment type="caution">
    <text evidence="2">The sequence shown here is derived from an EMBL/GenBank/DDBJ whole genome shotgun (WGS) entry which is preliminary data.</text>
</comment>
<dbReference type="Proteomes" id="UP000319804">
    <property type="component" value="Unassembled WGS sequence"/>
</dbReference>
<accession>A0A4Y3UT75</accession>
<reference evidence="2 3" key="1">
    <citation type="submission" date="2019-06" db="EMBL/GenBank/DDBJ databases">
        <title>Sequencing the genomes of 1000 actinobacteria strains.</title>
        <authorList>
            <person name="Klenk H.-P."/>
        </authorList>
    </citation>
    <scope>NUCLEOTIDE SEQUENCE [LARGE SCALE GENOMIC DNA]</scope>
    <source>
        <strain evidence="2 3">DSM 20427</strain>
    </source>
</reference>
<evidence type="ECO:0000259" key="1">
    <source>
        <dbReference type="Pfam" id="PF04954"/>
    </source>
</evidence>
<dbReference type="InterPro" id="IPR039261">
    <property type="entry name" value="FNR_nucleotide-bd"/>
</dbReference>